<accession>A0A0A9H7V2</accession>
<dbReference type="AlphaFoldDB" id="A0A0A9H7V2"/>
<sequence>MITQYCLVYNCANAQCIAKTRRHRYHETQKMVGKI</sequence>
<evidence type="ECO:0000313" key="1">
    <source>
        <dbReference type="EMBL" id="JAE28968.1"/>
    </source>
</evidence>
<dbReference type="EMBL" id="GBRH01168928">
    <property type="protein sequence ID" value="JAE28968.1"/>
    <property type="molecule type" value="Transcribed_RNA"/>
</dbReference>
<proteinExistence type="predicted"/>
<protein>
    <submittedName>
        <fullName evidence="1">Uncharacterized protein</fullName>
    </submittedName>
</protein>
<reference evidence="1" key="1">
    <citation type="submission" date="2014-09" db="EMBL/GenBank/DDBJ databases">
        <authorList>
            <person name="Magalhaes I.L.F."/>
            <person name="Oliveira U."/>
            <person name="Santos F.R."/>
            <person name="Vidigal T.H.D.A."/>
            <person name="Brescovit A.D."/>
            <person name="Santos A.J."/>
        </authorList>
    </citation>
    <scope>NUCLEOTIDE SEQUENCE</scope>
    <source>
        <tissue evidence="1">Shoot tissue taken approximately 20 cm above the soil surface</tissue>
    </source>
</reference>
<name>A0A0A9H7V2_ARUDO</name>
<organism evidence="1">
    <name type="scientific">Arundo donax</name>
    <name type="common">Giant reed</name>
    <name type="synonym">Donax arundinaceus</name>
    <dbReference type="NCBI Taxonomy" id="35708"/>
    <lineage>
        <taxon>Eukaryota</taxon>
        <taxon>Viridiplantae</taxon>
        <taxon>Streptophyta</taxon>
        <taxon>Embryophyta</taxon>
        <taxon>Tracheophyta</taxon>
        <taxon>Spermatophyta</taxon>
        <taxon>Magnoliopsida</taxon>
        <taxon>Liliopsida</taxon>
        <taxon>Poales</taxon>
        <taxon>Poaceae</taxon>
        <taxon>PACMAD clade</taxon>
        <taxon>Arundinoideae</taxon>
        <taxon>Arundineae</taxon>
        <taxon>Arundo</taxon>
    </lineage>
</organism>
<reference evidence="1" key="2">
    <citation type="journal article" date="2015" name="Data Brief">
        <title>Shoot transcriptome of the giant reed, Arundo donax.</title>
        <authorList>
            <person name="Barrero R.A."/>
            <person name="Guerrero F.D."/>
            <person name="Moolhuijzen P."/>
            <person name="Goolsby J.A."/>
            <person name="Tidwell J."/>
            <person name="Bellgard S.E."/>
            <person name="Bellgard M.I."/>
        </authorList>
    </citation>
    <scope>NUCLEOTIDE SEQUENCE</scope>
    <source>
        <tissue evidence="1">Shoot tissue taken approximately 20 cm above the soil surface</tissue>
    </source>
</reference>